<sequence length="379" mass="44466">MKVGRVTRVLIDKDRTESFLSINEKGKIVISIFYQADHEFNTSEKPYYKGLYEPNSEEFIKRFGDNNEEKKEYLRNIKINTFNNAPITKEDKKFPVILFSGGLGMGRDFYMFNIEEMVAKGYIVVTIGHIYDTEFTILPDGTIVEQDEAVKDHTKAAREKLISIRKKDVLFILDELSNLNIEDEIIKNKMNLNKIGAVGHSIGAYTLFESFKEDKRIKVLVMLDGSLQYINLNKEIAEGKKLNKPLLNFRKGLNKYDERMKSFIEKNKDKFDGELFKDFLLREHYTIINQEEGQEQLMKYLDKYQSSIKLCNTEHMTFSDWFIVKKELKNNEMIPVEEAHNIINYVIVSFFDEFLCEINQEYTDILKSERYSNLKLLGN</sequence>
<dbReference type="SUPFAM" id="SSF53474">
    <property type="entry name" value="alpha/beta-Hydrolases"/>
    <property type="match status" value="1"/>
</dbReference>
<name>A0ABS4K4Y6_9CLOT</name>
<dbReference type="PANTHER" id="PTHR10272:SF0">
    <property type="entry name" value="PLATELET-ACTIVATING FACTOR ACETYLHYDROLASE"/>
    <property type="match status" value="1"/>
</dbReference>
<evidence type="ECO:0000256" key="2">
    <source>
        <dbReference type="ARBA" id="ARBA00022963"/>
    </source>
</evidence>
<dbReference type="Pfam" id="PF03403">
    <property type="entry name" value="PAF-AH_p_II"/>
    <property type="match status" value="1"/>
</dbReference>
<organism evidence="4 5">
    <name type="scientific">Clostridium punense</name>
    <dbReference type="NCBI Taxonomy" id="1054297"/>
    <lineage>
        <taxon>Bacteria</taxon>
        <taxon>Bacillati</taxon>
        <taxon>Bacillota</taxon>
        <taxon>Clostridia</taxon>
        <taxon>Eubacteriales</taxon>
        <taxon>Clostridiaceae</taxon>
        <taxon>Clostridium</taxon>
    </lineage>
</organism>
<keyword evidence="3" id="KW-0443">Lipid metabolism</keyword>
<evidence type="ECO:0000313" key="5">
    <source>
        <dbReference type="Proteomes" id="UP001519308"/>
    </source>
</evidence>
<evidence type="ECO:0000313" key="4">
    <source>
        <dbReference type="EMBL" id="MBP2022847.1"/>
    </source>
</evidence>
<keyword evidence="2" id="KW-0442">Lipid degradation</keyword>
<evidence type="ECO:0000256" key="1">
    <source>
        <dbReference type="ARBA" id="ARBA00022801"/>
    </source>
</evidence>
<dbReference type="RefSeq" id="WP_021285380.1">
    <property type="nucleotide sequence ID" value="NZ_JAGGLL010000020.1"/>
</dbReference>
<dbReference type="Gene3D" id="3.40.50.1820">
    <property type="entry name" value="alpha/beta hydrolase"/>
    <property type="match status" value="1"/>
</dbReference>
<dbReference type="PANTHER" id="PTHR10272">
    <property type="entry name" value="PLATELET-ACTIVATING FACTOR ACETYLHYDROLASE"/>
    <property type="match status" value="1"/>
</dbReference>
<proteinExistence type="predicted"/>
<evidence type="ECO:0008006" key="6">
    <source>
        <dbReference type="Google" id="ProtNLM"/>
    </source>
</evidence>
<reference evidence="4 5" key="1">
    <citation type="submission" date="2021-03" db="EMBL/GenBank/DDBJ databases">
        <title>Genomic Encyclopedia of Type Strains, Phase IV (KMG-IV): sequencing the most valuable type-strain genomes for metagenomic binning, comparative biology and taxonomic classification.</title>
        <authorList>
            <person name="Goeker M."/>
        </authorList>
    </citation>
    <scope>NUCLEOTIDE SEQUENCE [LARGE SCALE GENOMIC DNA]</scope>
    <source>
        <strain evidence="4 5">DSM 28650</strain>
    </source>
</reference>
<dbReference type="Proteomes" id="UP001519308">
    <property type="component" value="Unassembled WGS sequence"/>
</dbReference>
<dbReference type="InterPro" id="IPR029058">
    <property type="entry name" value="AB_hydrolase_fold"/>
</dbReference>
<dbReference type="EMBL" id="JAGGLL010000020">
    <property type="protein sequence ID" value="MBP2022847.1"/>
    <property type="molecule type" value="Genomic_DNA"/>
</dbReference>
<accession>A0ABS4K4Y6</accession>
<comment type="caution">
    <text evidence="4">The sequence shown here is derived from an EMBL/GenBank/DDBJ whole genome shotgun (WGS) entry which is preliminary data.</text>
</comment>
<keyword evidence="5" id="KW-1185">Reference proteome</keyword>
<evidence type="ECO:0000256" key="3">
    <source>
        <dbReference type="ARBA" id="ARBA00023098"/>
    </source>
</evidence>
<keyword evidence="1" id="KW-0378">Hydrolase</keyword>
<gene>
    <name evidence="4" type="ORF">J2Z44_002672</name>
</gene>
<protein>
    <recommendedName>
        <fullName evidence="6">Alpha/beta hydrolase</fullName>
    </recommendedName>
</protein>